<accession>A0A444XE07</accession>
<dbReference type="PANTHER" id="PTHR23329:SF1">
    <property type="entry name" value="TUFTELIN-INTERACTING PROTEIN 11"/>
    <property type="match status" value="1"/>
</dbReference>
<proteinExistence type="predicted"/>
<name>A0A444XE07_ARAHY</name>
<evidence type="ECO:0000313" key="1">
    <source>
        <dbReference type="EMBL" id="RYQ87837.1"/>
    </source>
</evidence>
<dbReference type="STRING" id="3818.A0A444XE07"/>
<organism evidence="1 2">
    <name type="scientific">Arachis hypogaea</name>
    <name type="common">Peanut</name>
    <dbReference type="NCBI Taxonomy" id="3818"/>
    <lineage>
        <taxon>Eukaryota</taxon>
        <taxon>Viridiplantae</taxon>
        <taxon>Streptophyta</taxon>
        <taxon>Embryophyta</taxon>
        <taxon>Tracheophyta</taxon>
        <taxon>Spermatophyta</taxon>
        <taxon>Magnoliopsida</taxon>
        <taxon>eudicotyledons</taxon>
        <taxon>Gunneridae</taxon>
        <taxon>Pentapetalae</taxon>
        <taxon>rosids</taxon>
        <taxon>fabids</taxon>
        <taxon>Fabales</taxon>
        <taxon>Fabaceae</taxon>
        <taxon>Papilionoideae</taxon>
        <taxon>50 kb inversion clade</taxon>
        <taxon>dalbergioids sensu lato</taxon>
        <taxon>Dalbergieae</taxon>
        <taxon>Pterocarpus clade</taxon>
        <taxon>Arachis</taxon>
    </lineage>
</organism>
<dbReference type="AlphaFoldDB" id="A0A444XE07"/>
<dbReference type="PANTHER" id="PTHR23329">
    <property type="entry name" value="TUFTELIN-INTERACTING PROTEIN 11-RELATED"/>
    <property type="match status" value="1"/>
</dbReference>
<dbReference type="GO" id="GO:0000390">
    <property type="term" value="P:spliceosomal complex disassembly"/>
    <property type="evidence" value="ECO:0007669"/>
    <property type="project" value="InterPro"/>
</dbReference>
<dbReference type="GO" id="GO:0071008">
    <property type="term" value="C:U2-type post-mRNA release spliceosomal complex"/>
    <property type="evidence" value="ECO:0007669"/>
    <property type="project" value="TreeGrafter"/>
</dbReference>
<reference evidence="1 2" key="1">
    <citation type="submission" date="2019-01" db="EMBL/GenBank/DDBJ databases">
        <title>Sequencing of cultivated peanut Arachis hypogaea provides insights into genome evolution and oil improvement.</title>
        <authorList>
            <person name="Chen X."/>
        </authorList>
    </citation>
    <scope>NUCLEOTIDE SEQUENCE [LARGE SCALE GENOMIC DNA]</scope>
    <source>
        <strain evidence="2">cv. Fuhuasheng</strain>
        <tissue evidence="1">Leaves</tissue>
    </source>
</reference>
<dbReference type="InterPro" id="IPR045211">
    <property type="entry name" value="TFP11/STIP/Ntr1"/>
</dbReference>
<dbReference type="Proteomes" id="UP000289738">
    <property type="component" value="Chromosome B09"/>
</dbReference>
<evidence type="ECO:0000313" key="2">
    <source>
        <dbReference type="Proteomes" id="UP000289738"/>
    </source>
</evidence>
<comment type="caution">
    <text evidence="1">The sequence shown here is derived from an EMBL/GenBank/DDBJ whole genome shotgun (WGS) entry which is preliminary data.</text>
</comment>
<dbReference type="EMBL" id="SDMP01000019">
    <property type="protein sequence ID" value="RYQ87837.1"/>
    <property type="molecule type" value="Genomic_DNA"/>
</dbReference>
<keyword evidence="2" id="KW-1185">Reference proteome</keyword>
<gene>
    <name evidence="1" type="ORF">Ahy_B09g095378</name>
</gene>
<protein>
    <submittedName>
        <fullName evidence="1">Uncharacterized protein</fullName>
    </submittedName>
</protein>
<sequence>MVDMMEKFFFTKWLQVLYHWLCSNPNLEEVMKWYNGWKELIPEELLANESIRFQINRATYAQQQAVAALGGANANGVHDLSLKEVIEAHAQHHGLLFKIKPGRMHNGHQIYGFSNVSIIIDSLHQKVYAQHEETWSLESLQGLLELHNKSLGKRH</sequence>